<organism evidence="1 2">
    <name type="scientific">Methylobacterium aquaticum</name>
    <dbReference type="NCBI Taxonomy" id="270351"/>
    <lineage>
        <taxon>Bacteria</taxon>
        <taxon>Pseudomonadati</taxon>
        <taxon>Pseudomonadota</taxon>
        <taxon>Alphaproteobacteria</taxon>
        <taxon>Hyphomicrobiales</taxon>
        <taxon>Methylobacteriaceae</taxon>
        <taxon>Methylobacterium</taxon>
    </lineage>
</organism>
<sequence length="68" mass="6795">MHRLLPRRGAVPALTLALVALAGWAGLLALAGSAGLLALAGWAGLLALTRLDPLATPCAAEPAPMRSS</sequence>
<protein>
    <submittedName>
        <fullName evidence="1">Uncharacterized protein</fullName>
    </submittedName>
</protein>
<evidence type="ECO:0000313" key="2">
    <source>
        <dbReference type="Proteomes" id="UP000035929"/>
    </source>
</evidence>
<accession>A0A0J6V4G0</accession>
<dbReference type="EMBL" id="LABX01000115">
    <property type="protein sequence ID" value="KMO33781.1"/>
    <property type="molecule type" value="Genomic_DNA"/>
</dbReference>
<evidence type="ECO:0000313" key="1">
    <source>
        <dbReference type="EMBL" id="KMO33781.1"/>
    </source>
</evidence>
<gene>
    <name evidence="1" type="ORF">VP06_15790</name>
</gene>
<proteinExistence type="predicted"/>
<dbReference type="AlphaFoldDB" id="A0A0J6V4G0"/>
<dbReference type="Proteomes" id="UP000035929">
    <property type="component" value="Unassembled WGS sequence"/>
</dbReference>
<dbReference type="RefSeq" id="WP_156295630.1">
    <property type="nucleotide sequence ID" value="NZ_LABX01000115.1"/>
</dbReference>
<reference evidence="1 2" key="1">
    <citation type="submission" date="2015-03" db="EMBL/GenBank/DDBJ databases">
        <title>Genome sequencing of Methylobacterium aquaticum DSM16371 type strain.</title>
        <authorList>
            <person name="Chaudhry V."/>
            <person name="Patil P.B."/>
        </authorList>
    </citation>
    <scope>NUCLEOTIDE SEQUENCE [LARGE SCALE GENOMIC DNA]</scope>
    <source>
        <strain evidence="1 2">DSM 16371</strain>
    </source>
</reference>
<dbReference type="PATRIC" id="fig|270351.6.peg.615"/>
<comment type="caution">
    <text evidence="1">The sequence shown here is derived from an EMBL/GenBank/DDBJ whole genome shotgun (WGS) entry which is preliminary data.</text>
</comment>
<name>A0A0J6V4G0_9HYPH</name>